<dbReference type="HOGENOM" id="CLU_146429_0_0_1"/>
<keyword evidence="2" id="KW-1185">Reference proteome</keyword>
<dbReference type="Proteomes" id="UP000027222">
    <property type="component" value="Unassembled WGS sequence"/>
</dbReference>
<feature type="non-terminal residue" evidence="1">
    <location>
        <position position="121"/>
    </location>
</feature>
<dbReference type="STRING" id="685588.A0A067SV32"/>
<dbReference type="OrthoDB" id="2684108at2759"/>
<proteinExistence type="predicted"/>
<feature type="non-terminal residue" evidence="1">
    <location>
        <position position="1"/>
    </location>
</feature>
<dbReference type="AlphaFoldDB" id="A0A067SV32"/>
<protein>
    <submittedName>
        <fullName evidence="1">Uncharacterized protein</fullName>
    </submittedName>
</protein>
<name>A0A067SV32_GALM3</name>
<accession>A0A067SV32</accession>
<evidence type="ECO:0000313" key="2">
    <source>
        <dbReference type="Proteomes" id="UP000027222"/>
    </source>
</evidence>
<organism evidence="1 2">
    <name type="scientific">Galerina marginata (strain CBS 339.88)</name>
    <dbReference type="NCBI Taxonomy" id="685588"/>
    <lineage>
        <taxon>Eukaryota</taxon>
        <taxon>Fungi</taxon>
        <taxon>Dikarya</taxon>
        <taxon>Basidiomycota</taxon>
        <taxon>Agaricomycotina</taxon>
        <taxon>Agaricomycetes</taxon>
        <taxon>Agaricomycetidae</taxon>
        <taxon>Agaricales</taxon>
        <taxon>Agaricineae</taxon>
        <taxon>Strophariaceae</taxon>
        <taxon>Galerina</taxon>
    </lineage>
</organism>
<gene>
    <name evidence="1" type="ORF">GALMADRAFT_21621</name>
</gene>
<reference evidence="2" key="1">
    <citation type="journal article" date="2014" name="Proc. Natl. Acad. Sci. U.S.A.">
        <title>Extensive sampling of basidiomycete genomes demonstrates inadequacy of the white-rot/brown-rot paradigm for wood decay fungi.</title>
        <authorList>
            <person name="Riley R."/>
            <person name="Salamov A.A."/>
            <person name="Brown D.W."/>
            <person name="Nagy L.G."/>
            <person name="Floudas D."/>
            <person name="Held B.W."/>
            <person name="Levasseur A."/>
            <person name="Lombard V."/>
            <person name="Morin E."/>
            <person name="Otillar R."/>
            <person name="Lindquist E.A."/>
            <person name="Sun H."/>
            <person name="LaButti K.M."/>
            <person name="Schmutz J."/>
            <person name="Jabbour D."/>
            <person name="Luo H."/>
            <person name="Baker S.E."/>
            <person name="Pisabarro A.G."/>
            <person name="Walton J.D."/>
            <person name="Blanchette R.A."/>
            <person name="Henrissat B."/>
            <person name="Martin F."/>
            <person name="Cullen D."/>
            <person name="Hibbett D.S."/>
            <person name="Grigoriev I.V."/>
        </authorList>
    </citation>
    <scope>NUCLEOTIDE SEQUENCE [LARGE SCALE GENOMIC DNA]</scope>
    <source>
        <strain evidence="2">CBS 339.88</strain>
    </source>
</reference>
<evidence type="ECO:0000313" key="1">
    <source>
        <dbReference type="EMBL" id="KDR73907.1"/>
    </source>
</evidence>
<sequence length="121" mass="13757">FADAFYAWLKAVVDEACRERRNPYHLQPTHAGHISQVGLNNGPWHARVIGLAKSYTKHLDTVTQIEHDREVIGAVSITWSIIRSVMPREVLEHVDDCLERYGLPRLATRNVAPGIYFPVNL</sequence>
<dbReference type="EMBL" id="KL142384">
    <property type="protein sequence ID" value="KDR73907.1"/>
    <property type="molecule type" value="Genomic_DNA"/>
</dbReference>